<reference evidence="2" key="1">
    <citation type="submission" date="2021-02" db="EMBL/GenBank/DDBJ databases">
        <authorList>
            <person name="Dougan E. K."/>
            <person name="Rhodes N."/>
            <person name="Thang M."/>
            <person name="Chan C."/>
        </authorList>
    </citation>
    <scope>NUCLEOTIDE SEQUENCE</scope>
</reference>
<feature type="compositionally biased region" description="Basic and acidic residues" evidence="1">
    <location>
        <begin position="34"/>
        <end position="44"/>
    </location>
</feature>
<evidence type="ECO:0000313" key="2">
    <source>
        <dbReference type="EMBL" id="CAE8632512.1"/>
    </source>
</evidence>
<sequence>GGGFPDDRLASDQWQQQQAPAMFRASCGGTTADHLMRNSQDRHMPPAATQRQMPPPVPGFSSAMSLEEASYGVPASSANSHCGGNQQSYAEATSADWQQPRLIDRRLSSRSVHQIEQLGGFERQFTEIDHAVDSLEAALVHQQIAPSYARDHLAQLEARLDKLQCHGVDSIDTVELQSGRLEAKSLRKGLTHRGEAMHERMEEIFRRLKHMN</sequence>
<evidence type="ECO:0000256" key="1">
    <source>
        <dbReference type="SAM" id="MobiDB-lite"/>
    </source>
</evidence>
<organism evidence="2 3">
    <name type="scientific">Polarella glacialis</name>
    <name type="common">Dinoflagellate</name>
    <dbReference type="NCBI Taxonomy" id="89957"/>
    <lineage>
        <taxon>Eukaryota</taxon>
        <taxon>Sar</taxon>
        <taxon>Alveolata</taxon>
        <taxon>Dinophyceae</taxon>
        <taxon>Suessiales</taxon>
        <taxon>Suessiaceae</taxon>
        <taxon>Polarella</taxon>
    </lineage>
</organism>
<dbReference type="EMBL" id="CAJNNV010030428">
    <property type="protein sequence ID" value="CAE8632512.1"/>
    <property type="molecule type" value="Genomic_DNA"/>
</dbReference>
<comment type="caution">
    <text evidence="2">The sequence shown here is derived from an EMBL/GenBank/DDBJ whole genome shotgun (WGS) entry which is preliminary data.</text>
</comment>
<feature type="region of interest" description="Disordered" evidence="1">
    <location>
        <begin position="1"/>
        <end position="53"/>
    </location>
</feature>
<dbReference type="OrthoDB" id="448971at2759"/>
<evidence type="ECO:0000313" key="3">
    <source>
        <dbReference type="Proteomes" id="UP000654075"/>
    </source>
</evidence>
<keyword evidence="3" id="KW-1185">Reference proteome</keyword>
<dbReference type="AlphaFoldDB" id="A0A813H4A3"/>
<accession>A0A813H4A3</accession>
<protein>
    <submittedName>
        <fullName evidence="2">Uncharacterized protein</fullName>
    </submittedName>
</protein>
<gene>
    <name evidence="2" type="ORF">PGLA1383_LOCUS48458</name>
</gene>
<proteinExistence type="predicted"/>
<dbReference type="Proteomes" id="UP000654075">
    <property type="component" value="Unassembled WGS sequence"/>
</dbReference>
<feature type="non-terminal residue" evidence="2">
    <location>
        <position position="212"/>
    </location>
</feature>
<feature type="compositionally biased region" description="Basic and acidic residues" evidence="1">
    <location>
        <begin position="1"/>
        <end position="10"/>
    </location>
</feature>
<name>A0A813H4A3_POLGL</name>